<feature type="transmembrane region" description="Helical" evidence="6">
    <location>
        <begin position="298"/>
        <end position="317"/>
    </location>
</feature>
<dbReference type="SUPFAM" id="SSF103481">
    <property type="entry name" value="Multidrug resistance efflux transporter EmrE"/>
    <property type="match status" value="1"/>
</dbReference>
<keyword evidence="3 6" id="KW-0812">Transmembrane</keyword>
<dbReference type="InterPro" id="IPR030184">
    <property type="entry name" value="WAT1-related"/>
</dbReference>
<dbReference type="EMBL" id="CAKOAT010429598">
    <property type="protein sequence ID" value="CAH8371500.1"/>
    <property type="molecule type" value="Genomic_DNA"/>
</dbReference>
<proteinExistence type="inferred from homology"/>
<feature type="transmembrane region" description="Helical" evidence="6">
    <location>
        <begin position="73"/>
        <end position="94"/>
    </location>
</feature>
<dbReference type="Proteomes" id="UP001642260">
    <property type="component" value="Unassembled WGS sequence"/>
</dbReference>
<feature type="transmembrane region" description="Helical" evidence="6">
    <location>
        <begin position="241"/>
        <end position="261"/>
    </location>
</feature>
<feature type="transmembrane region" description="Helical" evidence="6">
    <location>
        <begin position="136"/>
        <end position="157"/>
    </location>
</feature>
<comment type="similarity">
    <text evidence="2">Belongs to the drug/metabolite transporter (DMT) superfamily. Plant drug/metabolite exporter (P-DME) (TC 2.A.7.4) family.</text>
</comment>
<evidence type="ECO:0000259" key="7">
    <source>
        <dbReference type="Pfam" id="PF00892"/>
    </source>
</evidence>
<evidence type="ECO:0000256" key="6">
    <source>
        <dbReference type="SAM" id="Phobius"/>
    </source>
</evidence>
<reference evidence="8 9" key="1">
    <citation type="submission" date="2022-03" db="EMBL/GenBank/DDBJ databases">
        <authorList>
            <person name="Macdonald S."/>
            <person name="Ahmed S."/>
            <person name="Newling K."/>
        </authorList>
    </citation>
    <scope>NUCLEOTIDE SEQUENCE [LARGE SCALE GENOMIC DNA]</scope>
</reference>
<evidence type="ECO:0000256" key="3">
    <source>
        <dbReference type="ARBA" id="ARBA00022692"/>
    </source>
</evidence>
<comment type="caution">
    <text evidence="8">The sequence shown here is derived from an EMBL/GenBank/DDBJ whole genome shotgun (WGS) entry which is preliminary data.</text>
</comment>
<accession>A0ABC8L7I5</accession>
<dbReference type="GO" id="GO:0016020">
    <property type="term" value="C:membrane"/>
    <property type="evidence" value="ECO:0007669"/>
    <property type="project" value="UniProtKB-SubCell"/>
</dbReference>
<keyword evidence="9" id="KW-1185">Reference proteome</keyword>
<feature type="transmembrane region" description="Helical" evidence="6">
    <location>
        <begin position="209"/>
        <end position="229"/>
    </location>
</feature>
<dbReference type="InterPro" id="IPR000620">
    <property type="entry name" value="EamA_dom"/>
</dbReference>
<feature type="transmembrane region" description="Helical" evidence="6">
    <location>
        <begin position="177"/>
        <end position="197"/>
    </location>
</feature>
<evidence type="ECO:0000313" key="9">
    <source>
        <dbReference type="Proteomes" id="UP001642260"/>
    </source>
</evidence>
<gene>
    <name evidence="8" type="ORF">ERUC_LOCUS31539</name>
</gene>
<feature type="transmembrane region" description="Helical" evidence="6">
    <location>
        <begin position="273"/>
        <end position="292"/>
    </location>
</feature>
<keyword evidence="5 6" id="KW-0472">Membrane</keyword>
<dbReference type="InterPro" id="IPR037185">
    <property type="entry name" value="EmrE-like"/>
</dbReference>
<dbReference type="Pfam" id="PF00892">
    <property type="entry name" value="EamA"/>
    <property type="match status" value="2"/>
</dbReference>
<feature type="transmembrane region" description="Helical" evidence="6">
    <location>
        <begin position="106"/>
        <end position="124"/>
    </location>
</feature>
<feature type="domain" description="EamA" evidence="7">
    <location>
        <begin position="180"/>
        <end position="317"/>
    </location>
</feature>
<evidence type="ECO:0000313" key="8">
    <source>
        <dbReference type="EMBL" id="CAH8371500.1"/>
    </source>
</evidence>
<feature type="domain" description="EamA" evidence="7">
    <location>
        <begin position="12"/>
        <end position="152"/>
    </location>
</feature>
<evidence type="ECO:0000256" key="1">
    <source>
        <dbReference type="ARBA" id="ARBA00004141"/>
    </source>
</evidence>
<name>A0ABC8L7I5_ERUVS</name>
<keyword evidence="4 6" id="KW-1133">Transmembrane helix</keyword>
<evidence type="ECO:0000256" key="4">
    <source>
        <dbReference type="ARBA" id="ARBA00022989"/>
    </source>
</evidence>
<sequence>MGLRMSESAKPYFAMVCLQFGYAGMNLITKTVLDRGMSHYVLVAYRNAFATAVIAPFAFLSERKVRSKMTFPIFMQIFVLAFLGPVIDQNLYYIGLKLTSPTFSTVVSNIMPALVFILATLFRMEKVEIRKVRCQVKVVGTLVTVVGSILMILYKGPFINFFRSQFTTASPPLAGDYLKATVFLLLASLSWASFFVLQASTLKKYSAHLSLSTMVCFVGTLQSLALTFVMEHNPSALNIGFDMNLLASAYAGIMSSSIAYYIQGLMMQRKGPVFVTAFNPLVVVIVSVMSFFVLGQGIYLGGVIGVVVLTMGVYAVLWGKHVDDDGEAICLQDNTTLEAVKCCSGNNGLSIMPKIDEADEDVETGKVKADQEKESSVVVVVFCSENVDNVSRLVMFGDGGEKYGGDLDESGGDFAFEMIAIRGEGFHVACVCNCVMMMTNQKELFV</sequence>
<feature type="transmembrane region" description="Helical" evidence="6">
    <location>
        <begin position="12"/>
        <end position="33"/>
    </location>
</feature>
<dbReference type="PANTHER" id="PTHR31218">
    <property type="entry name" value="WAT1-RELATED PROTEIN"/>
    <property type="match status" value="1"/>
</dbReference>
<feature type="transmembrane region" description="Helical" evidence="6">
    <location>
        <begin position="39"/>
        <end position="61"/>
    </location>
</feature>
<evidence type="ECO:0000256" key="5">
    <source>
        <dbReference type="ARBA" id="ARBA00023136"/>
    </source>
</evidence>
<comment type="subcellular location">
    <subcellularLocation>
        <location evidence="1">Membrane</location>
        <topology evidence="1">Multi-pass membrane protein</topology>
    </subcellularLocation>
</comment>
<dbReference type="AlphaFoldDB" id="A0ABC8L7I5"/>
<protein>
    <recommendedName>
        <fullName evidence="7">EamA domain-containing protein</fullName>
    </recommendedName>
</protein>
<evidence type="ECO:0000256" key="2">
    <source>
        <dbReference type="ARBA" id="ARBA00007635"/>
    </source>
</evidence>
<organism evidence="8 9">
    <name type="scientific">Eruca vesicaria subsp. sativa</name>
    <name type="common">Garden rocket</name>
    <name type="synonym">Eruca sativa</name>
    <dbReference type="NCBI Taxonomy" id="29727"/>
    <lineage>
        <taxon>Eukaryota</taxon>
        <taxon>Viridiplantae</taxon>
        <taxon>Streptophyta</taxon>
        <taxon>Embryophyta</taxon>
        <taxon>Tracheophyta</taxon>
        <taxon>Spermatophyta</taxon>
        <taxon>Magnoliopsida</taxon>
        <taxon>eudicotyledons</taxon>
        <taxon>Gunneridae</taxon>
        <taxon>Pentapetalae</taxon>
        <taxon>rosids</taxon>
        <taxon>malvids</taxon>
        <taxon>Brassicales</taxon>
        <taxon>Brassicaceae</taxon>
        <taxon>Brassiceae</taxon>
        <taxon>Eruca</taxon>
    </lineage>
</organism>